<dbReference type="InterPro" id="IPR002110">
    <property type="entry name" value="Ankyrin_rpt"/>
</dbReference>
<dbReference type="EMBL" id="JBBCAQ010000010">
    <property type="protein sequence ID" value="KAK7601080.1"/>
    <property type="molecule type" value="Genomic_DNA"/>
</dbReference>
<evidence type="ECO:0008006" key="7">
    <source>
        <dbReference type="Google" id="ProtNLM"/>
    </source>
</evidence>
<dbReference type="PRINTS" id="PR01415">
    <property type="entry name" value="ANKYRIN"/>
</dbReference>
<dbReference type="PROSITE" id="PS50297">
    <property type="entry name" value="ANK_REP_REGION"/>
    <property type="match status" value="6"/>
</dbReference>
<keyword evidence="2 3" id="KW-0040">ANK repeat</keyword>
<dbReference type="PANTHER" id="PTHR24171:SF8">
    <property type="entry name" value="BRCA1-ASSOCIATED RING DOMAIN PROTEIN 1"/>
    <property type="match status" value="1"/>
</dbReference>
<dbReference type="PROSITE" id="PS50088">
    <property type="entry name" value="ANK_REPEAT"/>
    <property type="match status" value="6"/>
</dbReference>
<dbReference type="PANTHER" id="PTHR24171">
    <property type="entry name" value="ANKYRIN REPEAT DOMAIN-CONTAINING PROTEIN 39-RELATED"/>
    <property type="match status" value="1"/>
</dbReference>
<sequence length="612" mass="67299">MLEVDFLEAIVKGDSQRVVRLLGQITDTGPIKDGRNALHLAAQYGNADIVSVLLLSGLYDCKTPDSIGYTALQIAAAEGYLEIVKQLIKAGSDVNAADNVHGNTALHEAAWKGYSRTVAELAKFKANLNVKNWGGFTPLHLCCQNGHNQSCRELLLAGCDADVQNNYGDTPLHTSARYGHAGVMRILISAQCHVSDQNKNGDTALHIAAAMNRRKLTRILLESNCNKNVVNKQNETAEDIARRKSHSEILEILKNITTTTKKIVTASVKPSIKPEAKKVVSNKRSSKNRASTMKPPDVPTAQTKNTLVPWSPYGCHYYPDSADFPEPNLDSLPNEPLSKGEQYYLDLAGNIRKGPVGVGYACYCAPFFHELETRIEKKTKKIKKQLCRTEDAINKRLNTIEYCLSAHKHSSNKLVDGQTAVDDLPHTSLSHTRSLESIFDASGGKDAKSISISPVDQFEKRKNILFLRDTDNECTMKLQQRNSDCSSSSHYHQSDTTKIASSSHLCKPFYSSASLENNVRVDLWKNSRLEEGDSCESSDEECEKVADIPCNDSGYSTKMCSNSQGPSPSLSGRLENDGLLSVTPSQEDKHAAEMNSLMSTFKNISMKQASIV</sequence>
<feature type="region of interest" description="Disordered" evidence="4">
    <location>
        <begin position="558"/>
        <end position="578"/>
    </location>
</feature>
<name>A0AAN9TL09_9HEMI</name>
<dbReference type="InterPro" id="IPR036770">
    <property type="entry name" value="Ankyrin_rpt-contain_sf"/>
</dbReference>
<keyword evidence="6" id="KW-1185">Reference proteome</keyword>
<dbReference type="AlphaFoldDB" id="A0AAN9TL09"/>
<feature type="repeat" description="ANK" evidence="3">
    <location>
        <begin position="200"/>
        <end position="232"/>
    </location>
</feature>
<evidence type="ECO:0000313" key="6">
    <source>
        <dbReference type="Proteomes" id="UP001367676"/>
    </source>
</evidence>
<gene>
    <name evidence="5" type="ORF">V9T40_008521</name>
</gene>
<protein>
    <recommendedName>
        <fullName evidence="7">Ankyrin repeat domain-containing protein 6</fullName>
    </recommendedName>
</protein>
<dbReference type="Pfam" id="PF00023">
    <property type="entry name" value="Ank"/>
    <property type="match status" value="1"/>
</dbReference>
<proteinExistence type="predicted"/>
<feature type="compositionally biased region" description="Polar residues" evidence="4">
    <location>
        <begin position="558"/>
        <end position="570"/>
    </location>
</feature>
<feature type="repeat" description="ANK" evidence="3">
    <location>
        <begin position="134"/>
        <end position="166"/>
    </location>
</feature>
<feature type="repeat" description="ANK" evidence="3">
    <location>
        <begin position="101"/>
        <end position="133"/>
    </location>
</feature>
<evidence type="ECO:0000313" key="5">
    <source>
        <dbReference type="EMBL" id="KAK7601080.1"/>
    </source>
</evidence>
<dbReference type="Gene3D" id="1.25.40.20">
    <property type="entry name" value="Ankyrin repeat-containing domain"/>
    <property type="match status" value="1"/>
</dbReference>
<feature type="repeat" description="ANK" evidence="3">
    <location>
        <begin position="67"/>
        <end position="99"/>
    </location>
</feature>
<evidence type="ECO:0000256" key="2">
    <source>
        <dbReference type="ARBA" id="ARBA00023043"/>
    </source>
</evidence>
<dbReference type="GO" id="GO:0070531">
    <property type="term" value="C:BRCA1-A complex"/>
    <property type="evidence" value="ECO:0007669"/>
    <property type="project" value="TreeGrafter"/>
</dbReference>
<feature type="repeat" description="ANK" evidence="3">
    <location>
        <begin position="167"/>
        <end position="199"/>
    </location>
</feature>
<feature type="repeat" description="ANK" evidence="3">
    <location>
        <begin position="33"/>
        <end position="57"/>
    </location>
</feature>
<dbReference type="SMART" id="SM00248">
    <property type="entry name" value="ANK"/>
    <property type="match status" value="6"/>
</dbReference>
<organism evidence="5 6">
    <name type="scientific">Parthenolecanium corni</name>
    <dbReference type="NCBI Taxonomy" id="536013"/>
    <lineage>
        <taxon>Eukaryota</taxon>
        <taxon>Metazoa</taxon>
        <taxon>Ecdysozoa</taxon>
        <taxon>Arthropoda</taxon>
        <taxon>Hexapoda</taxon>
        <taxon>Insecta</taxon>
        <taxon>Pterygota</taxon>
        <taxon>Neoptera</taxon>
        <taxon>Paraneoptera</taxon>
        <taxon>Hemiptera</taxon>
        <taxon>Sternorrhyncha</taxon>
        <taxon>Coccoidea</taxon>
        <taxon>Coccidae</taxon>
        <taxon>Parthenolecanium</taxon>
    </lineage>
</organism>
<evidence type="ECO:0000256" key="1">
    <source>
        <dbReference type="ARBA" id="ARBA00022737"/>
    </source>
</evidence>
<accession>A0AAN9TL09</accession>
<keyword evidence="1" id="KW-0677">Repeat</keyword>
<comment type="caution">
    <text evidence="5">The sequence shown here is derived from an EMBL/GenBank/DDBJ whole genome shotgun (WGS) entry which is preliminary data.</text>
</comment>
<dbReference type="Pfam" id="PF12796">
    <property type="entry name" value="Ank_2"/>
    <property type="match status" value="2"/>
</dbReference>
<dbReference type="GO" id="GO:0031436">
    <property type="term" value="C:BRCA1-BARD1 complex"/>
    <property type="evidence" value="ECO:0007669"/>
    <property type="project" value="TreeGrafter"/>
</dbReference>
<feature type="region of interest" description="Disordered" evidence="4">
    <location>
        <begin position="276"/>
        <end position="305"/>
    </location>
</feature>
<dbReference type="GO" id="GO:0004842">
    <property type="term" value="F:ubiquitin-protein transferase activity"/>
    <property type="evidence" value="ECO:0007669"/>
    <property type="project" value="TreeGrafter"/>
</dbReference>
<dbReference type="SUPFAM" id="SSF48403">
    <property type="entry name" value="Ankyrin repeat"/>
    <property type="match status" value="1"/>
</dbReference>
<evidence type="ECO:0000256" key="3">
    <source>
        <dbReference type="PROSITE-ProRule" id="PRU00023"/>
    </source>
</evidence>
<reference evidence="5 6" key="1">
    <citation type="submission" date="2024-03" db="EMBL/GenBank/DDBJ databases">
        <title>Adaptation during the transition from Ophiocordyceps entomopathogen to insect associate is accompanied by gene loss and intensified selection.</title>
        <authorList>
            <person name="Ward C.M."/>
            <person name="Onetto C.A."/>
            <person name="Borneman A.R."/>
        </authorList>
    </citation>
    <scope>NUCLEOTIDE SEQUENCE [LARGE SCALE GENOMIC DNA]</scope>
    <source>
        <strain evidence="5">AWRI1</strain>
        <tissue evidence="5">Single Adult Female</tissue>
    </source>
</reference>
<dbReference type="Proteomes" id="UP001367676">
    <property type="component" value="Unassembled WGS sequence"/>
</dbReference>
<evidence type="ECO:0000256" key="4">
    <source>
        <dbReference type="SAM" id="MobiDB-lite"/>
    </source>
</evidence>
<dbReference type="GO" id="GO:0085020">
    <property type="term" value="P:protein K6-linked ubiquitination"/>
    <property type="evidence" value="ECO:0007669"/>
    <property type="project" value="TreeGrafter"/>
</dbReference>